<gene>
    <name evidence="2" type="ORF">CYLTODRAFT_14718</name>
</gene>
<dbReference type="EMBL" id="KN880534">
    <property type="protein sequence ID" value="KIY67129.1"/>
    <property type="molecule type" value="Genomic_DNA"/>
</dbReference>
<evidence type="ECO:0000313" key="2">
    <source>
        <dbReference type="EMBL" id="KIY67129.1"/>
    </source>
</evidence>
<dbReference type="Proteomes" id="UP000054007">
    <property type="component" value="Unassembled WGS sequence"/>
</dbReference>
<accession>A0A0D7BAD5</accession>
<evidence type="ECO:0000256" key="1">
    <source>
        <dbReference type="SAM" id="MobiDB-lite"/>
    </source>
</evidence>
<protein>
    <submittedName>
        <fullName evidence="2">Uncharacterized protein</fullName>
    </submittedName>
</protein>
<sequence>MPARPKVYTHSATPSYSSSGIAQSGTAASKPTTTSCITNAAPPQNPPSLHVRFPPAADAPARHRKNISDIELAILFDILVDVKPHGPNMWKVVHERYNERATESGFPKRELSTFAEEVKQAREGGGW</sequence>
<proteinExistence type="predicted"/>
<evidence type="ECO:0000313" key="3">
    <source>
        <dbReference type="Proteomes" id="UP000054007"/>
    </source>
</evidence>
<feature type="region of interest" description="Disordered" evidence="1">
    <location>
        <begin position="1"/>
        <end position="35"/>
    </location>
</feature>
<name>A0A0D7BAD5_9AGAR</name>
<dbReference type="AlphaFoldDB" id="A0A0D7BAD5"/>
<feature type="compositionally biased region" description="Polar residues" evidence="1">
    <location>
        <begin position="10"/>
        <end position="35"/>
    </location>
</feature>
<organism evidence="2 3">
    <name type="scientific">Cylindrobasidium torrendii FP15055 ss-10</name>
    <dbReference type="NCBI Taxonomy" id="1314674"/>
    <lineage>
        <taxon>Eukaryota</taxon>
        <taxon>Fungi</taxon>
        <taxon>Dikarya</taxon>
        <taxon>Basidiomycota</taxon>
        <taxon>Agaricomycotina</taxon>
        <taxon>Agaricomycetes</taxon>
        <taxon>Agaricomycetidae</taxon>
        <taxon>Agaricales</taxon>
        <taxon>Marasmiineae</taxon>
        <taxon>Physalacriaceae</taxon>
        <taxon>Cylindrobasidium</taxon>
    </lineage>
</organism>
<keyword evidence="3" id="KW-1185">Reference proteome</keyword>
<reference evidence="2 3" key="1">
    <citation type="journal article" date="2015" name="Fungal Genet. Biol.">
        <title>Evolution of novel wood decay mechanisms in Agaricales revealed by the genome sequences of Fistulina hepatica and Cylindrobasidium torrendii.</title>
        <authorList>
            <person name="Floudas D."/>
            <person name="Held B.W."/>
            <person name="Riley R."/>
            <person name="Nagy L.G."/>
            <person name="Koehler G."/>
            <person name="Ransdell A.S."/>
            <person name="Younus H."/>
            <person name="Chow J."/>
            <person name="Chiniquy J."/>
            <person name="Lipzen A."/>
            <person name="Tritt A."/>
            <person name="Sun H."/>
            <person name="Haridas S."/>
            <person name="LaButti K."/>
            <person name="Ohm R.A."/>
            <person name="Kues U."/>
            <person name="Blanchette R.A."/>
            <person name="Grigoriev I.V."/>
            <person name="Minto R.E."/>
            <person name="Hibbett D.S."/>
        </authorList>
    </citation>
    <scope>NUCLEOTIDE SEQUENCE [LARGE SCALE GENOMIC DNA]</scope>
    <source>
        <strain evidence="2 3">FP15055 ss-10</strain>
    </source>
</reference>